<feature type="compositionally biased region" description="Acidic residues" evidence="2">
    <location>
        <begin position="913"/>
        <end position="947"/>
    </location>
</feature>
<evidence type="ECO:0000256" key="3">
    <source>
        <dbReference type="SAM" id="SignalP"/>
    </source>
</evidence>
<feature type="compositionally biased region" description="Basic and acidic residues" evidence="2">
    <location>
        <begin position="948"/>
        <end position="1017"/>
    </location>
</feature>
<feature type="coiled-coil region" evidence="1">
    <location>
        <begin position="749"/>
        <end position="800"/>
    </location>
</feature>
<feature type="region of interest" description="Disordered" evidence="2">
    <location>
        <begin position="1254"/>
        <end position="1279"/>
    </location>
</feature>
<dbReference type="OrthoDB" id="372713at2759"/>
<feature type="signal peptide" evidence="3">
    <location>
        <begin position="1"/>
        <end position="18"/>
    </location>
</feature>
<dbReference type="Proteomes" id="UP000054289">
    <property type="component" value="Unassembled WGS sequence"/>
</dbReference>
<dbReference type="KEGG" id="pfh:PFHG_01679"/>
<reference evidence="5" key="2">
    <citation type="submission" date="2006-03" db="EMBL/GenBank/DDBJ databases">
        <title>The genome sequence of the Plasmodium falciparum HB3.</title>
        <authorList>
            <consortium name="The Broad Institute Genome Sequencing Platform"/>
            <person name="Birren B."/>
            <person name="Lander E."/>
            <person name="Galagan J."/>
            <person name="Nusbaum C."/>
            <person name="Devon K."/>
            <person name="Henn M."/>
            <person name="Jaffe D."/>
            <person name="Butler J."/>
            <person name="Alvarez P."/>
            <person name="Gnerre S."/>
            <person name="Grabherr M."/>
            <person name="Kleber M."/>
            <person name="Mauceli E."/>
            <person name="Brockman W."/>
            <person name="MacCallum I.A."/>
            <person name="Rounsley S."/>
            <person name="Young S."/>
            <person name="LaButti K."/>
            <person name="Pushparaj V."/>
            <person name="DeCaprio D."/>
            <person name="Crawford M."/>
            <person name="Koehrsen M."/>
            <person name="Engels R."/>
            <person name="Montgomery P."/>
            <person name="Pearson M."/>
            <person name="Howarth C."/>
            <person name="Larson L."/>
            <person name="Luoma S."/>
            <person name="White J."/>
            <person name="Kodira C."/>
            <person name="Zeng Q."/>
            <person name="Oleary S."/>
            <person name="Yandava C."/>
            <person name="Alvarado L."/>
            <person name="Wirth D."/>
            <person name="Volkman S."/>
            <person name="Hartl D."/>
        </authorList>
    </citation>
    <scope>NUCLEOTIDE SEQUENCE [LARGE SCALE GENOMIC DNA]</scope>
</reference>
<dbReference type="OMA" id="IKMKCKI"/>
<evidence type="ECO:0000313" key="5">
    <source>
        <dbReference type="Proteomes" id="UP000054289"/>
    </source>
</evidence>
<sequence length="1349" mass="160794">MKYQLFIALIVLLNVCFSYLIKKKNIIINNNDNFYICNFVKDKKGRRKYNNNYNKKTLNGIKSIVNSGCVNQDVMRNVDEAYEGKKNLIEGNDLQKKFLQASKEDDYNYLYFYHIYKKMKLIKREKYIYNPTKYESVRSYIKRELKDCLDVNTSAYIFKLSEFYSKNVLEVSVYVNEIINILSFFTFNSEHNLKYNEKEENQNTTNDILDYNKKYVSDDMDDNAIHSTQNNSLNNQNKADTLVYDTTTIKDSNNNNDDDDDDENYNYVSDNIEDEHIHTDDNKDHLDIYPDNKILLEDDKKKISNEKNFYDQEKINSIIEKTKEQNNCNEQNLNDDDNIFKKYNENQSKMKFSKLINKDEKYKSFCFYFIRLVDSISGLFCTIAKRKKREEILNFLKNLKIMQNIKNYNINNLHFDTNFMIYIIRLTKYKDMNFLCSLKKLKEYKTEDIKKIFLNCLYDNLLDLYYLKNLQDDFIKRENEKKKKKNALTSQVFSNSFHTINKNGTDDNTYVTTNIKYENLRKIEEQYNDLLKQYSHEKIIKNNEIIYNENDLKNIIIQIFNKDIFKNKKKIINNMNNGTNKNLASQSGNNKKKKKKIATSTTNMNNISLIDIFEITEDKLYDILKNYPHLEINNNNNNIKMLIKKMNKLLESYNININIHLVKKDEMCVQEHNTLPYSNENKIEEQNKISDENKINEKKNKNIENKEEYKNTEPSNVKNVNFSNVSLSDIKKYISYKRSIEEQFRDYQVDELKLNNIKEEEQNKKLDSETINVKLNEINNNKLENNVELENEHINVQSENYKTNQKDEADVFKYFDITEKQNYITFEFNNYILEHQALLNEKHNQQLAEGGNIKDTPSYCYEPNEKLTDEQMEEILKKHFPENTEDAGNNNMEVQNGISGGENSMSDDKTEELHDETEELYDETEELYDETEELYDETEELYDETEELHDKTDVSHDKTDVSHDKTDVSHDKTDVSHDKTDVSHDKTDVSHDKTDVSHDKTDVSHDKTDVSHDKTDVSHDKTDVLHDANDDIDLEGNLIDDDFSDDNISEDDAPRRKKEKIKENKEIEKLKSWFDNIDNKKYKYNFENIYYKTLEEKMEALLYILKNEKTKKKVIVCSADEEKKLIKMKCQIENVEYDYMLNNLKNIKHFINKENNYHEACFIFMKEIENTLELRKICTNLSEQDNMNNKENKNNKDHKNNQNDKNIMNRDNMTFYHFSENVPKSIVYKKLFYSITNNEDSYLFYLKSKNKNVKKEDDRKKGAKGNTKYPKSNGSNNNIFVPYHKRIKKKKLTKNEEKWLDFRRRTLKKIDEMKKKAELLKKKKAQKRDNKIKKIVAKLKAKNKKILKK</sequence>
<evidence type="ECO:0000313" key="4">
    <source>
        <dbReference type="EMBL" id="KOB59916.1"/>
    </source>
</evidence>
<feature type="compositionally biased region" description="Basic and acidic residues" evidence="2">
    <location>
        <begin position="1188"/>
        <end position="1202"/>
    </location>
</feature>
<reference evidence="4 5" key="1">
    <citation type="submission" date="2006-03" db="EMBL/GenBank/DDBJ databases">
        <title>Annotation of Plasmodium falciparum HB3.</title>
        <authorList>
            <consortium name="The Broad Institute Genome Sequencing Platform"/>
            <person name="Volkman S.K."/>
            <person name="Neafsey D.E."/>
            <person name="Dash A.P."/>
            <person name="Chitnis C.E."/>
            <person name="Hartl D.L."/>
            <person name="Young S.K."/>
            <person name="Zeng Q."/>
            <person name="Koehrsen M."/>
            <person name="Alvarado L."/>
            <person name="Berlin A."/>
            <person name="Borenstein D."/>
            <person name="Chapman S.B."/>
            <person name="Chen Z."/>
            <person name="Engels R."/>
            <person name="Freedman E."/>
            <person name="Gellesch M."/>
            <person name="Goldberg J."/>
            <person name="Griggs A."/>
            <person name="Gujja S."/>
            <person name="Heilman E.R."/>
            <person name="Heiman D.I."/>
            <person name="Howarth C."/>
            <person name="Jen D."/>
            <person name="Larson L."/>
            <person name="Mehta T."/>
            <person name="Neiman D."/>
            <person name="Park D."/>
            <person name="Pearson M."/>
            <person name="Roberts A."/>
            <person name="Saif S."/>
            <person name="Shea T."/>
            <person name="Shenoy N."/>
            <person name="Sisk P."/>
            <person name="Stolte C."/>
            <person name="Sykes S."/>
            <person name="Walk T."/>
            <person name="White J."/>
            <person name="Yandava C."/>
            <person name="Haas B."/>
            <person name="Henn M.R."/>
            <person name="Nusbaum C."/>
            <person name="Birren B."/>
        </authorList>
    </citation>
    <scope>NUCLEOTIDE SEQUENCE [LARGE SCALE GENOMIC DNA]</scope>
    <source>
        <strain evidence="4">HB3</strain>
    </source>
</reference>
<name>A0A0L7KA33_PLAFX</name>
<keyword evidence="1" id="KW-0175">Coiled coil</keyword>
<protein>
    <submittedName>
        <fullName evidence="4">Uncharacterized protein</fullName>
    </submittedName>
</protein>
<gene>
    <name evidence="4" type="ORF">PFHG_01679</name>
</gene>
<dbReference type="EMBL" id="CH671948">
    <property type="protein sequence ID" value="KOB59916.1"/>
    <property type="molecule type" value="Genomic_DNA"/>
</dbReference>
<feature type="region of interest" description="Disordered" evidence="2">
    <location>
        <begin position="1185"/>
        <end position="1207"/>
    </location>
</feature>
<organism evidence="4 5">
    <name type="scientific">Plasmodium falciparum (isolate HB3)</name>
    <dbReference type="NCBI Taxonomy" id="137071"/>
    <lineage>
        <taxon>Eukaryota</taxon>
        <taxon>Sar</taxon>
        <taxon>Alveolata</taxon>
        <taxon>Apicomplexa</taxon>
        <taxon>Aconoidasida</taxon>
        <taxon>Haemosporida</taxon>
        <taxon>Plasmodiidae</taxon>
        <taxon>Plasmodium</taxon>
        <taxon>Plasmodium (Laverania)</taxon>
    </lineage>
</organism>
<feature type="region of interest" description="Disordered" evidence="2">
    <location>
        <begin position="882"/>
        <end position="1017"/>
    </location>
</feature>
<feature type="compositionally biased region" description="Polar residues" evidence="2">
    <location>
        <begin position="1269"/>
        <end position="1279"/>
    </location>
</feature>
<feature type="coiled-coil region" evidence="1">
    <location>
        <begin position="1303"/>
        <end position="1330"/>
    </location>
</feature>
<feature type="compositionally biased region" description="Polar residues" evidence="2">
    <location>
        <begin position="886"/>
        <end position="904"/>
    </location>
</feature>
<accession>A0A0L7KA33</accession>
<evidence type="ECO:0000256" key="1">
    <source>
        <dbReference type="SAM" id="Coils"/>
    </source>
</evidence>
<feature type="chain" id="PRO_5005572385" evidence="3">
    <location>
        <begin position="19"/>
        <end position="1349"/>
    </location>
</feature>
<evidence type="ECO:0000256" key="2">
    <source>
        <dbReference type="SAM" id="MobiDB-lite"/>
    </source>
</evidence>
<keyword evidence="3" id="KW-0732">Signal</keyword>
<feature type="region of interest" description="Disordered" evidence="2">
    <location>
        <begin position="576"/>
        <end position="598"/>
    </location>
</feature>
<proteinExistence type="predicted"/>